<dbReference type="EMBL" id="JAAKYA010000066">
    <property type="protein sequence ID" value="NGO39689.1"/>
    <property type="molecule type" value="Genomic_DNA"/>
</dbReference>
<accession>A0A6M1RQ84</accession>
<reference evidence="1 2" key="1">
    <citation type="submission" date="2020-02" db="EMBL/GenBank/DDBJ databases">
        <title>Draft genome sequence of Limisphaera ngatamarikiensis NGM72.4T, a thermophilic Verrucomicrobia grouped in subdivision 3.</title>
        <authorList>
            <person name="Carere C.R."/>
            <person name="Steen J."/>
            <person name="Hugenholtz P."/>
            <person name="Stott M.B."/>
        </authorList>
    </citation>
    <scope>NUCLEOTIDE SEQUENCE [LARGE SCALE GENOMIC DNA]</scope>
    <source>
        <strain evidence="1 2">NGM72.4</strain>
    </source>
</reference>
<dbReference type="AlphaFoldDB" id="A0A6M1RQ84"/>
<name>A0A6M1RQ84_9BACT</name>
<gene>
    <name evidence="1" type="ORF">G4L39_09825</name>
</gene>
<evidence type="ECO:0000313" key="2">
    <source>
        <dbReference type="Proteomes" id="UP000477311"/>
    </source>
</evidence>
<proteinExistence type="predicted"/>
<organism evidence="1 2">
    <name type="scientific">Limisphaera ngatamarikiensis</name>
    <dbReference type="NCBI Taxonomy" id="1324935"/>
    <lineage>
        <taxon>Bacteria</taxon>
        <taxon>Pseudomonadati</taxon>
        <taxon>Verrucomicrobiota</taxon>
        <taxon>Verrucomicrobiia</taxon>
        <taxon>Limisphaerales</taxon>
        <taxon>Limisphaeraceae</taxon>
        <taxon>Limisphaera</taxon>
    </lineage>
</organism>
<sequence>MANESSERSPLDLLWEEYGEVFREFDDLTLARWLAQTLGQLQGRAWRMSHPLVAAYRLAAQEAHRRGVWLKRLATPPSAYLESPCCRAPMLPLLTRDVRDAGLLCQHCNDTMVPFEELPEDIRPDLELWAAQYAPVHAVAHWDDRQRKAVGNYDRALDQAAEEAERLLVRAGSELAPRLLEFYPAVIWEDQDECLDVRPEDVILAPEEE</sequence>
<comment type="caution">
    <text evidence="1">The sequence shown here is derived from an EMBL/GenBank/DDBJ whole genome shotgun (WGS) entry which is preliminary data.</text>
</comment>
<dbReference type="RefSeq" id="WP_165107858.1">
    <property type="nucleotide sequence ID" value="NZ_JAAKYA010000066.1"/>
</dbReference>
<evidence type="ECO:0000313" key="1">
    <source>
        <dbReference type="EMBL" id="NGO39689.1"/>
    </source>
</evidence>
<protein>
    <submittedName>
        <fullName evidence="1">Uncharacterized protein</fullName>
    </submittedName>
</protein>
<dbReference type="Proteomes" id="UP000477311">
    <property type="component" value="Unassembled WGS sequence"/>
</dbReference>
<keyword evidence="2" id="KW-1185">Reference proteome</keyword>